<dbReference type="Proteomes" id="UP000265566">
    <property type="component" value="Chromosome 1"/>
</dbReference>
<accession>A0A396JTN7</accession>
<reference evidence="1" key="1">
    <citation type="journal article" date="2018" name="Nat. Plants">
        <title>Whole-genome landscape of Medicago truncatula symbiotic genes.</title>
        <authorList>
            <person name="Pecrix Y."/>
            <person name="Gamas P."/>
            <person name="Carrere S."/>
        </authorList>
    </citation>
    <scope>NUCLEOTIDE SEQUENCE</scope>
    <source>
        <tissue evidence="1">Leaves</tissue>
    </source>
</reference>
<name>A0A396JTN7_MEDTR</name>
<evidence type="ECO:0000313" key="1">
    <source>
        <dbReference type="EMBL" id="RHN81686.1"/>
    </source>
</evidence>
<gene>
    <name evidence="1" type="ORF">MtrunA17_Chr1g0201821</name>
</gene>
<dbReference type="EMBL" id="PSQE01000001">
    <property type="protein sequence ID" value="RHN81686.1"/>
    <property type="molecule type" value="Genomic_DNA"/>
</dbReference>
<proteinExistence type="predicted"/>
<dbReference type="AlphaFoldDB" id="A0A396JTN7"/>
<organism evidence="1">
    <name type="scientific">Medicago truncatula</name>
    <name type="common">Barrel medic</name>
    <name type="synonym">Medicago tribuloides</name>
    <dbReference type="NCBI Taxonomy" id="3880"/>
    <lineage>
        <taxon>Eukaryota</taxon>
        <taxon>Viridiplantae</taxon>
        <taxon>Streptophyta</taxon>
        <taxon>Embryophyta</taxon>
        <taxon>Tracheophyta</taxon>
        <taxon>Spermatophyta</taxon>
        <taxon>Magnoliopsida</taxon>
        <taxon>eudicotyledons</taxon>
        <taxon>Gunneridae</taxon>
        <taxon>Pentapetalae</taxon>
        <taxon>rosids</taxon>
        <taxon>fabids</taxon>
        <taxon>Fabales</taxon>
        <taxon>Fabaceae</taxon>
        <taxon>Papilionoideae</taxon>
        <taxon>50 kb inversion clade</taxon>
        <taxon>NPAAA clade</taxon>
        <taxon>Hologalegina</taxon>
        <taxon>IRL clade</taxon>
        <taxon>Trifolieae</taxon>
        <taxon>Medicago</taxon>
    </lineage>
</organism>
<protein>
    <submittedName>
        <fullName evidence="1">Uncharacterized protein</fullName>
    </submittedName>
</protein>
<comment type="caution">
    <text evidence="1">The sequence shown here is derived from an EMBL/GenBank/DDBJ whole genome shotgun (WGS) entry which is preliminary data.</text>
</comment>
<dbReference type="Gramene" id="rna5761">
    <property type="protein sequence ID" value="RHN81686.1"/>
    <property type="gene ID" value="gene5761"/>
</dbReference>
<sequence length="52" mass="5791">MVKLDHAVLLGNYRKRSGVVGFLLETIMGPTLKISVSEMYGRIVKQSLAKNK</sequence>